<sequence>MSEPMVYEFAFGEEEYRAYVTLRDRGLMRVAGLSTGLLLSPALLLAPSALSAG</sequence>
<protein>
    <submittedName>
        <fullName evidence="2">Uncharacterized protein</fullName>
    </submittedName>
</protein>
<keyword evidence="1" id="KW-0472">Membrane</keyword>
<proteinExistence type="predicted"/>
<accession>B6G9B5</accession>
<keyword evidence="1" id="KW-1133">Transmembrane helix</keyword>
<name>B6G9B5_9ACTN</name>
<gene>
    <name evidence="2" type="ORF">COLSTE_00656</name>
</gene>
<reference evidence="2 3" key="1">
    <citation type="submission" date="2008-10" db="EMBL/GenBank/DDBJ databases">
        <title>Draft genome sequence of Collinsella stercoris (DSM 13279).</title>
        <authorList>
            <person name="Sudarsanam P."/>
            <person name="Ley R."/>
            <person name="Guruge J."/>
            <person name="Turnbaugh P.J."/>
            <person name="Mahowald M."/>
            <person name="Liep D."/>
            <person name="Gordon J."/>
        </authorList>
    </citation>
    <scope>NUCLEOTIDE SEQUENCE [LARGE SCALE GENOMIC DNA]</scope>
    <source>
        <strain evidence="2 3">DSM 13279</strain>
    </source>
</reference>
<reference evidence="2 3" key="2">
    <citation type="submission" date="2008-10" db="EMBL/GenBank/DDBJ databases">
        <authorList>
            <person name="Fulton L."/>
            <person name="Clifton S."/>
            <person name="Fulton B."/>
            <person name="Xu J."/>
            <person name="Minx P."/>
            <person name="Pepin K.H."/>
            <person name="Johnson M."/>
            <person name="Thiruvilangam P."/>
            <person name="Bhonagiri V."/>
            <person name="Nash W.E."/>
            <person name="Mardis E.R."/>
            <person name="Wilson R.K."/>
        </authorList>
    </citation>
    <scope>NUCLEOTIDE SEQUENCE [LARGE SCALE GENOMIC DNA]</scope>
    <source>
        <strain evidence="2 3">DSM 13279</strain>
    </source>
</reference>
<evidence type="ECO:0000313" key="3">
    <source>
        <dbReference type="Proteomes" id="UP000003560"/>
    </source>
</evidence>
<comment type="caution">
    <text evidence="2">The sequence shown here is derived from an EMBL/GenBank/DDBJ whole genome shotgun (WGS) entry which is preliminary data.</text>
</comment>
<dbReference type="Proteomes" id="UP000003560">
    <property type="component" value="Unassembled WGS sequence"/>
</dbReference>
<dbReference type="STRING" id="445975.COLSTE_00656"/>
<dbReference type="EMBL" id="ABXJ01000035">
    <property type="protein sequence ID" value="EEA91139.1"/>
    <property type="molecule type" value="Genomic_DNA"/>
</dbReference>
<evidence type="ECO:0000256" key="1">
    <source>
        <dbReference type="SAM" id="Phobius"/>
    </source>
</evidence>
<dbReference type="HOGENOM" id="CLU_3091754_0_0_11"/>
<dbReference type="AlphaFoldDB" id="B6G9B5"/>
<organism evidence="2 3">
    <name type="scientific">Collinsella stercoris DSM 13279</name>
    <dbReference type="NCBI Taxonomy" id="445975"/>
    <lineage>
        <taxon>Bacteria</taxon>
        <taxon>Bacillati</taxon>
        <taxon>Actinomycetota</taxon>
        <taxon>Coriobacteriia</taxon>
        <taxon>Coriobacteriales</taxon>
        <taxon>Coriobacteriaceae</taxon>
        <taxon>Collinsella</taxon>
    </lineage>
</organism>
<keyword evidence="1" id="KW-0812">Transmembrane</keyword>
<evidence type="ECO:0000313" key="2">
    <source>
        <dbReference type="EMBL" id="EEA91139.1"/>
    </source>
</evidence>
<feature type="non-terminal residue" evidence="2">
    <location>
        <position position="53"/>
    </location>
</feature>
<feature type="transmembrane region" description="Helical" evidence="1">
    <location>
        <begin position="27"/>
        <end position="50"/>
    </location>
</feature>
<keyword evidence="3" id="KW-1185">Reference proteome</keyword>